<feature type="domain" description="Protein kinase" evidence="3">
    <location>
        <begin position="719"/>
        <end position="996"/>
    </location>
</feature>
<reference evidence="4" key="1">
    <citation type="journal article" date="2023" name="Mol. Biol. Evol.">
        <title>Third-Generation Sequencing Reveals the Adaptive Role of the Epigenome in Three Deep-Sea Polychaetes.</title>
        <authorList>
            <person name="Perez M."/>
            <person name="Aroh O."/>
            <person name="Sun Y."/>
            <person name="Lan Y."/>
            <person name="Juniper S.K."/>
            <person name="Young C.R."/>
            <person name="Angers B."/>
            <person name="Qian P.Y."/>
        </authorList>
    </citation>
    <scope>NUCLEOTIDE SEQUENCE</scope>
    <source>
        <strain evidence="4">P08H-3</strain>
    </source>
</reference>
<dbReference type="SUPFAM" id="SSF52540">
    <property type="entry name" value="P-loop containing nucleoside triphosphate hydrolases"/>
    <property type="match status" value="1"/>
</dbReference>
<evidence type="ECO:0000313" key="5">
    <source>
        <dbReference type="Proteomes" id="UP001208570"/>
    </source>
</evidence>
<name>A0AAD9J9Q6_9ANNE</name>
<evidence type="ECO:0000256" key="1">
    <source>
        <dbReference type="ARBA" id="ARBA00008171"/>
    </source>
</evidence>
<accession>A0AAD9J9Q6</accession>
<dbReference type="Proteomes" id="UP001208570">
    <property type="component" value="Unassembled WGS sequence"/>
</dbReference>
<dbReference type="GO" id="GO:0005524">
    <property type="term" value="F:ATP binding"/>
    <property type="evidence" value="ECO:0007669"/>
    <property type="project" value="InterPro"/>
</dbReference>
<comment type="similarity">
    <text evidence="1">Belongs to the protein kinase superfamily. TKL Ser/Thr protein kinase family. ROCO subfamily.</text>
</comment>
<keyword evidence="2" id="KW-0175">Coiled coil</keyword>
<dbReference type="InterPro" id="IPR001245">
    <property type="entry name" value="Ser-Thr/Tyr_kinase_cat_dom"/>
</dbReference>
<dbReference type="EMBL" id="JAODUP010000491">
    <property type="protein sequence ID" value="KAK2148551.1"/>
    <property type="molecule type" value="Genomic_DNA"/>
</dbReference>
<dbReference type="Pfam" id="PF07714">
    <property type="entry name" value="PK_Tyr_Ser-Thr"/>
    <property type="match status" value="1"/>
</dbReference>
<evidence type="ECO:0000259" key="3">
    <source>
        <dbReference type="PROSITE" id="PS50011"/>
    </source>
</evidence>
<dbReference type="PANTHER" id="PTHR26392">
    <property type="entry name" value="MITOGEN-ACTIVATED PROTEIN KINASE KINASE KINASE 7-RELATED"/>
    <property type="match status" value="1"/>
</dbReference>
<gene>
    <name evidence="4" type="ORF">LSH36_491g00045</name>
</gene>
<dbReference type="InterPro" id="IPR027417">
    <property type="entry name" value="P-loop_NTPase"/>
</dbReference>
<dbReference type="PROSITE" id="PS00108">
    <property type="entry name" value="PROTEIN_KINASE_ST"/>
    <property type="match status" value="1"/>
</dbReference>
<sequence length="1003" mass="114477">MSSDVLLSEEEINDMNDLFVAFKLMQSLGINPKGITCLEDAKCRLLQYIKDKYGAGTQRHSNAAELFQEVLKDDSTKRMQLAAMYQEAIEYIMSLPMPRRREIDKNIFHFESKLNENLESVKKSDCAILVAGEVSAGKSSLLNLLLGEELLPTSLLSCTSVMCELHHSDSKCCVVHPRDSSRRPDTIDLDEDNVVERLSSYIHQKGERRKKFPYERVEIYWPFPLLKGGVYIVDSPGVGESRDMTEMVKSYLPTAFSFIYVINSSNAGGLQPDRLQDLLATISHREDDLSLFDPRSAIFVCNKWDQVPPKEADLVKMDTLEKLRKCWPGVQDDQVFYLSTLKAMRSNQDSGYVTQDFSHLLDGIEKLLPISLQCKLEKQYRWLSQVLRRSAFHLRVYIANETRSDEERKLLTERLHDQLDKLESEHKRVAQTLKLALNRHAASACDQLTAHLASASTRRRLMHWEESECPDGDDWELLQEVLVAKVNKRIRREVNEWDTKNGIFTDIQLELLQQFQEEFSLMEDQLGIIESGMVGQGGRPGDSISYLRPFSNRGYQTPMFSTTQKIVIGLAMPVLVPLGVVAGMFVLPVAGVRAIRAKLQEMRLLNEYRQNKPETLAVMTDEILESFLEKNNLGKLIQTQLQVVTKSLDRMIKSIPTIIEADRLMIDRLQQERVASEVSLAEKYIPYYQRCLELLGKLDYFYVANIRQYDAAFSDITCDPSLPPIASGTFGDVYAARWCYGDGTDKECAIKIWREHVDEKNVSDILTEEDNLRKFDHKNIVEYYGTALRRSPDGASIQLVMIMELCDSTLRTKIVGPKSVSPGRLGRDHNLQQKAMCKIANYVSEIADALLYLHERLLVHRDLKPQNILLTKDDVIKLADVGLTKSERDISGTKCGSTCYTAPEVIEGTEYDKAADIFSLGVITWELWYGRLSHEDMESGYKGDIESAIRSGKRPSLCTVHEAPEDWKTIIKACWTQNSRSRPTASYVLDFFRRFTNTNQDHY</sequence>
<feature type="coiled-coil region" evidence="2">
    <location>
        <begin position="412"/>
        <end position="439"/>
    </location>
</feature>
<comment type="caution">
    <text evidence="4">The sequence shown here is derived from an EMBL/GenBank/DDBJ whole genome shotgun (WGS) entry which is preliminary data.</text>
</comment>
<dbReference type="Gene3D" id="3.40.50.300">
    <property type="entry name" value="P-loop containing nucleotide triphosphate hydrolases"/>
    <property type="match status" value="1"/>
</dbReference>
<dbReference type="SUPFAM" id="SSF56112">
    <property type="entry name" value="Protein kinase-like (PK-like)"/>
    <property type="match status" value="1"/>
</dbReference>
<evidence type="ECO:0000313" key="4">
    <source>
        <dbReference type="EMBL" id="KAK2148551.1"/>
    </source>
</evidence>
<protein>
    <recommendedName>
        <fullName evidence="3">Protein kinase domain-containing protein</fullName>
    </recommendedName>
</protein>
<organism evidence="4 5">
    <name type="scientific">Paralvinella palmiformis</name>
    <dbReference type="NCBI Taxonomy" id="53620"/>
    <lineage>
        <taxon>Eukaryota</taxon>
        <taxon>Metazoa</taxon>
        <taxon>Spiralia</taxon>
        <taxon>Lophotrochozoa</taxon>
        <taxon>Annelida</taxon>
        <taxon>Polychaeta</taxon>
        <taxon>Sedentaria</taxon>
        <taxon>Canalipalpata</taxon>
        <taxon>Terebellida</taxon>
        <taxon>Terebelliformia</taxon>
        <taxon>Alvinellidae</taxon>
        <taxon>Paralvinella</taxon>
    </lineage>
</organism>
<dbReference type="SMART" id="SM00220">
    <property type="entry name" value="S_TKc"/>
    <property type="match status" value="1"/>
</dbReference>
<dbReference type="InterPro" id="IPR008271">
    <property type="entry name" value="Ser/Thr_kinase_AS"/>
</dbReference>
<dbReference type="InterPro" id="IPR000719">
    <property type="entry name" value="Prot_kinase_dom"/>
</dbReference>
<keyword evidence="5" id="KW-1185">Reference proteome</keyword>
<dbReference type="GO" id="GO:0004672">
    <property type="term" value="F:protein kinase activity"/>
    <property type="evidence" value="ECO:0007669"/>
    <property type="project" value="InterPro"/>
</dbReference>
<dbReference type="PROSITE" id="PS50011">
    <property type="entry name" value="PROTEIN_KINASE_DOM"/>
    <property type="match status" value="1"/>
</dbReference>
<dbReference type="Gene3D" id="3.30.200.20">
    <property type="entry name" value="Phosphorylase Kinase, domain 1"/>
    <property type="match status" value="1"/>
</dbReference>
<evidence type="ECO:0000256" key="2">
    <source>
        <dbReference type="SAM" id="Coils"/>
    </source>
</evidence>
<dbReference type="Gene3D" id="1.10.510.10">
    <property type="entry name" value="Transferase(Phosphotransferase) domain 1"/>
    <property type="match status" value="1"/>
</dbReference>
<dbReference type="AlphaFoldDB" id="A0AAD9J9Q6"/>
<dbReference type="InterPro" id="IPR011009">
    <property type="entry name" value="Kinase-like_dom_sf"/>
</dbReference>
<dbReference type="Pfam" id="PF00350">
    <property type="entry name" value="Dynamin_N"/>
    <property type="match status" value="1"/>
</dbReference>
<proteinExistence type="inferred from homology"/>
<dbReference type="InterPro" id="IPR045063">
    <property type="entry name" value="Dynamin_N"/>
</dbReference>
<dbReference type="PANTHER" id="PTHR26392:SF92">
    <property type="entry name" value="PROTEIN KINASE DOMAIN-CONTAINING PROTEIN"/>
    <property type="match status" value="1"/>
</dbReference>